<proteinExistence type="predicted"/>
<dbReference type="PANTHER" id="PTHR12517">
    <property type="entry name" value="VACUOLAR PROTEIN SORTING-ASSOCIATED PROTEIN 13B"/>
    <property type="match status" value="1"/>
</dbReference>
<reference evidence="2" key="1">
    <citation type="journal article" date="2019" name="bioRxiv">
        <title>The Genome of the Zebra Mussel, Dreissena polymorpha: A Resource for Invasive Species Research.</title>
        <authorList>
            <person name="McCartney M.A."/>
            <person name="Auch B."/>
            <person name="Kono T."/>
            <person name="Mallez S."/>
            <person name="Zhang Y."/>
            <person name="Obille A."/>
            <person name="Becker A."/>
            <person name="Abrahante J.E."/>
            <person name="Garbe J."/>
            <person name="Badalamenti J.P."/>
            <person name="Herman A."/>
            <person name="Mangelson H."/>
            <person name="Liachko I."/>
            <person name="Sullivan S."/>
            <person name="Sone E.D."/>
            <person name="Koren S."/>
            <person name="Silverstein K.A.T."/>
            <person name="Beckman K.B."/>
            <person name="Gohl D.M."/>
        </authorList>
    </citation>
    <scope>NUCLEOTIDE SEQUENCE</scope>
    <source>
        <strain evidence="2">Duluth1</strain>
        <tissue evidence="2">Whole animal</tissue>
    </source>
</reference>
<gene>
    <name evidence="2" type="ORF">DPMN_117496</name>
</gene>
<evidence type="ECO:0000313" key="2">
    <source>
        <dbReference type="EMBL" id="KAH3843961.1"/>
    </source>
</evidence>
<organism evidence="2 3">
    <name type="scientific">Dreissena polymorpha</name>
    <name type="common">Zebra mussel</name>
    <name type="synonym">Mytilus polymorpha</name>
    <dbReference type="NCBI Taxonomy" id="45954"/>
    <lineage>
        <taxon>Eukaryota</taxon>
        <taxon>Metazoa</taxon>
        <taxon>Spiralia</taxon>
        <taxon>Lophotrochozoa</taxon>
        <taxon>Mollusca</taxon>
        <taxon>Bivalvia</taxon>
        <taxon>Autobranchia</taxon>
        <taxon>Heteroconchia</taxon>
        <taxon>Euheterodonta</taxon>
        <taxon>Imparidentia</taxon>
        <taxon>Neoheterodontei</taxon>
        <taxon>Myida</taxon>
        <taxon>Dreissenoidea</taxon>
        <taxon>Dreissenidae</taxon>
        <taxon>Dreissena</taxon>
    </lineage>
</organism>
<dbReference type="PANTHER" id="PTHR12517:SF0">
    <property type="entry name" value="INTERMEMBRANE LIPID TRANSFER PROTEIN VPS13B"/>
    <property type="match status" value="1"/>
</dbReference>
<evidence type="ECO:0000256" key="1">
    <source>
        <dbReference type="SAM" id="SignalP"/>
    </source>
</evidence>
<evidence type="ECO:0000313" key="3">
    <source>
        <dbReference type="Proteomes" id="UP000828390"/>
    </source>
</evidence>
<reference evidence="2" key="2">
    <citation type="submission" date="2020-11" db="EMBL/GenBank/DDBJ databases">
        <authorList>
            <person name="McCartney M.A."/>
            <person name="Auch B."/>
            <person name="Kono T."/>
            <person name="Mallez S."/>
            <person name="Becker A."/>
            <person name="Gohl D.M."/>
            <person name="Silverstein K.A.T."/>
            <person name="Koren S."/>
            <person name="Bechman K.B."/>
            <person name="Herman A."/>
            <person name="Abrahante J.E."/>
            <person name="Garbe J."/>
        </authorList>
    </citation>
    <scope>NUCLEOTIDE SEQUENCE</scope>
    <source>
        <strain evidence="2">Duluth1</strain>
        <tissue evidence="2">Whole animal</tissue>
    </source>
</reference>
<comment type="caution">
    <text evidence="2">The sequence shown here is derived from an EMBL/GenBank/DDBJ whole genome shotgun (WGS) entry which is preliminary data.</text>
</comment>
<keyword evidence="3" id="KW-1185">Reference proteome</keyword>
<sequence length="83" mass="8708">MRLVSMIGLWLLLTGAVVGSLEILGNPTGLVRSIGTGVADFFRMPYRGLTKGPGAFVVGVSQGTSSMVKHVTAGKRNGNIIYD</sequence>
<feature type="chain" id="PRO_5038999580" evidence="1">
    <location>
        <begin position="20"/>
        <end position="83"/>
    </location>
</feature>
<dbReference type="AlphaFoldDB" id="A0A9D4QUD1"/>
<protein>
    <submittedName>
        <fullName evidence="2">Uncharacterized protein</fullName>
    </submittedName>
</protein>
<accession>A0A9D4QUD1</accession>
<dbReference type="Proteomes" id="UP000828390">
    <property type="component" value="Unassembled WGS sequence"/>
</dbReference>
<name>A0A9D4QUD1_DREPO</name>
<feature type="signal peptide" evidence="1">
    <location>
        <begin position="1"/>
        <end position="19"/>
    </location>
</feature>
<dbReference type="EMBL" id="JAIWYP010000004">
    <property type="protein sequence ID" value="KAH3843961.1"/>
    <property type="molecule type" value="Genomic_DNA"/>
</dbReference>
<keyword evidence="1" id="KW-0732">Signal</keyword>
<dbReference type="InterPro" id="IPR039782">
    <property type="entry name" value="VPS13B"/>
</dbReference>